<evidence type="ECO:0000313" key="7">
    <source>
        <dbReference type="EMBL" id="CAH1788596.1"/>
    </source>
</evidence>
<proteinExistence type="predicted"/>
<feature type="non-terminal residue" evidence="7">
    <location>
        <position position="1"/>
    </location>
</feature>
<dbReference type="Pfam" id="PF13949">
    <property type="entry name" value="ALIX_LYPXL_bnd"/>
    <property type="match status" value="1"/>
</dbReference>
<feature type="compositionally biased region" description="Polar residues" evidence="6">
    <location>
        <begin position="843"/>
        <end position="870"/>
    </location>
</feature>
<reference evidence="7" key="1">
    <citation type="submission" date="2022-03" db="EMBL/GenBank/DDBJ databases">
        <authorList>
            <person name="Martin C."/>
        </authorList>
    </citation>
    <scope>NUCLEOTIDE SEQUENCE</scope>
</reference>
<comment type="subcellular location">
    <subcellularLocation>
        <location evidence="2">Cytoplasm</location>
    </subcellularLocation>
    <subcellularLocation>
        <location evidence="1">Endosome</location>
    </subcellularLocation>
</comment>
<dbReference type="CDD" id="cd09234">
    <property type="entry name" value="V_HD-PTP_like"/>
    <property type="match status" value="1"/>
</dbReference>
<feature type="compositionally biased region" description="Polar residues" evidence="6">
    <location>
        <begin position="826"/>
        <end position="835"/>
    </location>
</feature>
<dbReference type="Pfam" id="PF03097">
    <property type="entry name" value="BRO1"/>
    <property type="match status" value="1"/>
</dbReference>
<dbReference type="PANTHER" id="PTHR23030:SF30">
    <property type="entry name" value="TYROSINE-PROTEIN PHOSPHATASE NON-RECEPTOR TYPE 23"/>
    <property type="match status" value="1"/>
</dbReference>
<comment type="caution">
    <text evidence="7">The sequence shown here is derived from an EMBL/GenBank/DDBJ whole genome shotgun (WGS) entry which is preliminary data.</text>
</comment>
<dbReference type="Proteomes" id="UP000749559">
    <property type="component" value="Unassembled WGS sequence"/>
</dbReference>
<dbReference type="EMBL" id="CAIIXF020000007">
    <property type="protein sequence ID" value="CAH1788596.1"/>
    <property type="molecule type" value="Genomic_DNA"/>
</dbReference>
<keyword evidence="3" id="KW-0963">Cytoplasm</keyword>
<dbReference type="Gene3D" id="1.25.40.280">
    <property type="entry name" value="alix/aip1 like domains"/>
    <property type="match status" value="1"/>
</dbReference>
<dbReference type="InterPro" id="IPR004328">
    <property type="entry name" value="BRO1_dom"/>
</dbReference>
<feature type="region of interest" description="Disordered" evidence="6">
    <location>
        <begin position="822"/>
        <end position="870"/>
    </location>
</feature>
<dbReference type="AlphaFoldDB" id="A0A8J1Y5H0"/>
<evidence type="ECO:0000256" key="1">
    <source>
        <dbReference type="ARBA" id="ARBA00004177"/>
    </source>
</evidence>
<dbReference type="SMART" id="SM01041">
    <property type="entry name" value="BRO1"/>
    <property type="match status" value="1"/>
</dbReference>
<feature type="region of interest" description="Disordered" evidence="6">
    <location>
        <begin position="701"/>
        <end position="779"/>
    </location>
</feature>
<evidence type="ECO:0000256" key="2">
    <source>
        <dbReference type="ARBA" id="ARBA00004496"/>
    </source>
</evidence>
<evidence type="ECO:0000256" key="3">
    <source>
        <dbReference type="ARBA" id="ARBA00022490"/>
    </source>
</evidence>
<protein>
    <submittedName>
        <fullName evidence="7">Uncharacterized protein</fullName>
    </submittedName>
</protein>
<dbReference type="Gene3D" id="1.20.120.560">
    <property type="entry name" value="alix/aip1 in complex with the ypdl late domain"/>
    <property type="match status" value="1"/>
</dbReference>
<dbReference type="InterPro" id="IPR038499">
    <property type="entry name" value="BRO1_sf"/>
</dbReference>
<name>A0A8J1Y5H0_OWEFU</name>
<evidence type="ECO:0000256" key="6">
    <source>
        <dbReference type="SAM" id="MobiDB-lite"/>
    </source>
</evidence>
<dbReference type="Gene3D" id="1.20.140.50">
    <property type="entry name" value="alix/aip1 like domains"/>
    <property type="match status" value="1"/>
</dbReference>
<evidence type="ECO:0000256" key="5">
    <source>
        <dbReference type="SAM" id="Coils"/>
    </source>
</evidence>
<gene>
    <name evidence="7" type="ORF">OFUS_LOCUS14093</name>
</gene>
<sequence length="870" mass="96796">AVPRMPMVAFELKISSEYTEYSSVLKQYIRSHYNEDPSEYSNECTELDNLRQSATRISQDFVGCKTLKRYFCQLQNLQSRFPMGDGGDCAVHFTWDDIYTGRPVTVADVKFEQGCILYNIGSLHAILGAIDNRQTAEGRKMSCTHFQCAAWAFEHLRDHFASVMSVDMTHDLLTFKYNLMLAQAQECILEKSMIDNRKSTITTKVACQIVDYYRQALKYLESSNASNIVGSRKYKDWKRRLELKMKFHECIMYIYLSNQSEEQQKWGERVTYLKTASSKLEECDKLGKGDVEEIHESLRFTRDVVVGKYDAAKKDNDFVYHEKEPALDSLPEPKGAKLVNGIAFNASDPEVCGIDIFHKLVPLEAHESSSLYSEEKAKLLRRVGSEVEEKNQELGQFMSSLQVENLKSAGGEPERLPQTLLEKCALISVKPNAVKDLVTSMQALSGKSLDVECEIKEIEELIANEQKQEEEFQAMFGKRSILVIIPEAAKECSKFKEVHTVASQSNSELHKAMNTHTTNLKLLSGPLEELQAAIPTAQQSEEDVASVNEMLRLVSKVDEMKSQREMLMEQFRTQVHKDDITSSLVTREDKGNEEFFLEEIKKHDQLVGLIQQNLKAQSNILRALTEANANYATARRATGAADKNKQTFISNLILSYDVYEDLLQKSKKGIEFYEKLGKNVSRLLLRIKGVCKAQNEEREMIIERHKPKGPPPSRPTAPKPGEAPEAGTAPVAPVGLSNVAPTNIAPPNTSLATSIAPGSAPDSMEASMTLPPLDPSGGPALTLKDYLPFMKPKTFGNKKGGPPGGGAPGGGVANVPVVSGMYPNMGETQPTNQHGSPVLQHKVGTQQPNMGAQQPNMGVQQPNMGAQQPN</sequence>
<keyword evidence="5" id="KW-0175">Coiled coil</keyword>
<accession>A0A8J1Y5H0</accession>
<dbReference type="GO" id="GO:0005768">
    <property type="term" value="C:endosome"/>
    <property type="evidence" value="ECO:0007669"/>
    <property type="project" value="UniProtKB-SubCell"/>
</dbReference>
<dbReference type="InterPro" id="IPR025304">
    <property type="entry name" value="ALIX_V_dom"/>
</dbReference>
<feature type="non-terminal residue" evidence="7">
    <location>
        <position position="870"/>
    </location>
</feature>
<evidence type="ECO:0000313" key="8">
    <source>
        <dbReference type="Proteomes" id="UP000749559"/>
    </source>
</evidence>
<keyword evidence="4" id="KW-0967">Endosome</keyword>
<dbReference type="GO" id="GO:0045022">
    <property type="term" value="P:early endosome to late endosome transport"/>
    <property type="evidence" value="ECO:0007669"/>
    <property type="project" value="TreeGrafter"/>
</dbReference>
<dbReference type="GO" id="GO:0032456">
    <property type="term" value="P:endocytic recycling"/>
    <property type="evidence" value="ECO:0007669"/>
    <property type="project" value="TreeGrafter"/>
</dbReference>
<dbReference type="OrthoDB" id="10266451at2759"/>
<dbReference type="GO" id="GO:0043328">
    <property type="term" value="P:protein transport to vacuole involved in ubiquitin-dependent protein catabolic process via the multivesicular body sorting pathway"/>
    <property type="evidence" value="ECO:0007669"/>
    <property type="project" value="TreeGrafter"/>
</dbReference>
<feature type="compositionally biased region" description="Pro residues" evidence="6">
    <location>
        <begin position="709"/>
        <end position="718"/>
    </location>
</feature>
<evidence type="ECO:0000256" key="4">
    <source>
        <dbReference type="ARBA" id="ARBA00022753"/>
    </source>
</evidence>
<dbReference type="PANTHER" id="PTHR23030">
    <property type="entry name" value="PCD6 INTERACTING PROTEIN-RELATED"/>
    <property type="match status" value="1"/>
</dbReference>
<keyword evidence="8" id="KW-1185">Reference proteome</keyword>
<dbReference type="PROSITE" id="PS51180">
    <property type="entry name" value="BRO1"/>
    <property type="match status" value="1"/>
</dbReference>
<feature type="compositionally biased region" description="Polar residues" evidence="6">
    <location>
        <begin position="739"/>
        <end position="753"/>
    </location>
</feature>
<feature type="coiled-coil region" evidence="5">
    <location>
        <begin position="448"/>
        <end position="475"/>
    </location>
</feature>
<organism evidence="7 8">
    <name type="scientific">Owenia fusiformis</name>
    <name type="common">Polychaete worm</name>
    <dbReference type="NCBI Taxonomy" id="6347"/>
    <lineage>
        <taxon>Eukaryota</taxon>
        <taxon>Metazoa</taxon>
        <taxon>Spiralia</taxon>
        <taxon>Lophotrochozoa</taxon>
        <taxon>Annelida</taxon>
        <taxon>Polychaeta</taxon>
        <taxon>Sedentaria</taxon>
        <taxon>Canalipalpata</taxon>
        <taxon>Sabellida</taxon>
        <taxon>Oweniida</taxon>
        <taxon>Oweniidae</taxon>
        <taxon>Owenia</taxon>
    </lineage>
</organism>